<sequence>MEDAAGCGVCGVKVMCRFRPLNDAERSRGDKFIPKFNGEDTVVVAVSAGSEPGPRPEGEPGSTRVITDKEIYGCFSQTVTMATGILSNCAEMIL</sequence>
<organism evidence="3 4">
    <name type="scientific">Takifugu flavidus</name>
    <name type="common">sansaifugu</name>
    <dbReference type="NCBI Taxonomy" id="433684"/>
    <lineage>
        <taxon>Eukaryota</taxon>
        <taxon>Metazoa</taxon>
        <taxon>Chordata</taxon>
        <taxon>Craniata</taxon>
        <taxon>Vertebrata</taxon>
        <taxon>Euteleostomi</taxon>
        <taxon>Actinopterygii</taxon>
        <taxon>Neopterygii</taxon>
        <taxon>Teleostei</taxon>
        <taxon>Neoteleostei</taxon>
        <taxon>Acanthomorphata</taxon>
        <taxon>Eupercaria</taxon>
        <taxon>Tetraodontiformes</taxon>
        <taxon>Tetradontoidea</taxon>
        <taxon>Tetraodontidae</taxon>
        <taxon>Takifugu</taxon>
    </lineage>
</organism>
<evidence type="ECO:0000256" key="1">
    <source>
        <dbReference type="PROSITE-ProRule" id="PRU00283"/>
    </source>
</evidence>
<proteinExistence type="inferred from homology"/>
<name>A0A5C6PMQ0_9TELE</name>
<dbReference type="Proteomes" id="UP000324091">
    <property type="component" value="Chromosome 1"/>
</dbReference>
<dbReference type="EMBL" id="RHFK02000001">
    <property type="protein sequence ID" value="TWW80216.1"/>
    <property type="molecule type" value="Genomic_DNA"/>
</dbReference>
<feature type="domain" description="Kinesin motor" evidence="2">
    <location>
        <begin position="11"/>
        <end position="94"/>
    </location>
</feature>
<dbReference type="AlphaFoldDB" id="A0A5C6PMQ0"/>
<comment type="caution">
    <text evidence="3">The sequence shown here is derived from an EMBL/GenBank/DDBJ whole genome shotgun (WGS) entry which is preliminary data.</text>
</comment>
<accession>A0A5C6PMQ0</accession>
<dbReference type="GO" id="GO:0005524">
    <property type="term" value="F:ATP binding"/>
    <property type="evidence" value="ECO:0007669"/>
    <property type="project" value="InterPro"/>
</dbReference>
<dbReference type="PROSITE" id="PS50067">
    <property type="entry name" value="KINESIN_MOTOR_2"/>
    <property type="match status" value="1"/>
</dbReference>
<reference evidence="3 4" key="1">
    <citation type="submission" date="2019-04" db="EMBL/GenBank/DDBJ databases">
        <title>Chromosome genome assembly for Takifugu flavidus.</title>
        <authorList>
            <person name="Xiao S."/>
        </authorList>
    </citation>
    <scope>NUCLEOTIDE SEQUENCE [LARGE SCALE GENOMIC DNA]</scope>
    <source>
        <strain evidence="3">HTHZ2018</strain>
        <tissue evidence="3">Muscle</tissue>
    </source>
</reference>
<keyword evidence="4" id="KW-1185">Reference proteome</keyword>
<dbReference type="GO" id="GO:0003777">
    <property type="term" value="F:microtubule motor activity"/>
    <property type="evidence" value="ECO:0007669"/>
    <property type="project" value="InterPro"/>
</dbReference>
<comment type="similarity">
    <text evidence="1">Belongs to the TRAFAC class myosin-kinesin ATPase superfamily. Kinesin family.</text>
</comment>
<evidence type="ECO:0000313" key="4">
    <source>
        <dbReference type="Proteomes" id="UP000324091"/>
    </source>
</evidence>
<comment type="caution">
    <text evidence="1">Lacks conserved residue(s) required for the propagation of feature annotation.</text>
</comment>
<dbReference type="InterPro" id="IPR001752">
    <property type="entry name" value="Kinesin_motor_dom"/>
</dbReference>
<gene>
    <name evidence="3" type="ORF">D4764_01G0000310</name>
</gene>
<dbReference type="GO" id="GO:0008017">
    <property type="term" value="F:microtubule binding"/>
    <property type="evidence" value="ECO:0007669"/>
    <property type="project" value="InterPro"/>
</dbReference>
<dbReference type="GO" id="GO:0007018">
    <property type="term" value="P:microtubule-based movement"/>
    <property type="evidence" value="ECO:0007669"/>
    <property type="project" value="InterPro"/>
</dbReference>
<evidence type="ECO:0000313" key="3">
    <source>
        <dbReference type="EMBL" id="TWW80216.1"/>
    </source>
</evidence>
<protein>
    <submittedName>
        <fullName evidence="3">Kinesin heavy chain isoform 5C</fullName>
    </submittedName>
</protein>
<evidence type="ECO:0000259" key="2">
    <source>
        <dbReference type="PROSITE" id="PS50067"/>
    </source>
</evidence>